<dbReference type="Proteomes" id="UP000233524">
    <property type="component" value="Unassembled WGS sequence"/>
</dbReference>
<sequence>MDDDDSLPPRLAPFGARAGRGNNLVTLDGAALARHCPLDNGRHTTEPRQTLGRLDGLPSEVLMAIFLSLDLITLTAFRRVNNRAMETVDSISEYARIVKHCPDVLRAVISLGATCNRRFGSHIYLITCQRVCYYCYTEALDYFPVELEQALFACAGSPSRRKLLDDLPSVISVPGQKTRSRILLYDRWAVLNLIPGVRVWPGALDPTGDFRRQEPRRLMAVVSAPYFVERGRVAHWGFYCSLCLERGLLWLESRIKYTREELLGHLREEHREAVERA</sequence>
<feature type="domain" description="F-box" evidence="1">
    <location>
        <begin position="51"/>
        <end position="97"/>
    </location>
</feature>
<organism evidence="2 3">
    <name type="scientific">Lomentospora prolificans</name>
    <dbReference type="NCBI Taxonomy" id="41688"/>
    <lineage>
        <taxon>Eukaryota</taxon>
        <taxon>Fungi</taxon>
        <taxon>Dikarya</taxon>
        <taxon>Ascomycota</taxon>
        <taxon>Pezizomycotina</taxon>
        <taxon>Sordariomycetes</taxon>
        <taxon>Hypocreomycetidae</taxon>
        <taxon>Microascales</taxon>
        <taxon>Microascaceae</taxon>
        <taxon>Lomentospora</taxon>
    </lineage>
</organism>
<accession>A0A2N3NLM6</accession>
<dbReference type="InterPro" id="IPR036047">
    <property type="entry name" value="F-box-like_dom_sf"/>
</dbReference>
<dbReference type="Pfam" id="PF00646">
    <property type="entry name" value="F-box"/>
    <property type="match status" value="1"/>
</dbReference>
<proteinExistence type="predicted"/>
<dbReference type="AlphaFoldDB" id="A0A2N3NLM6"/>
<evidence type="ECO:0000313" key="2">
    <source>
        <dbReference type="EMBL" id="PKS13319.1"/>
    </source>
</evidence>
<comment type="caution">
    <text evidence="2">The sequence shown here is derived from an EMBL/GenBank/DDBJ whole genome shotgun (WGS) entry which is preliminary data.</text>
</comment>
<reference evidence="2 3" key="1">
    <citation type="journal article" date="2017" name="G3 (Bethesda)">
        <title>First Draft Genome Sequence of the Pathogenic Fungus Lomentospora prolificans (Formerly Scedosporium prolificans).</title>
        <authorList>
            <person name="Luo R."/>
            <person name="Zimin A."/>
            <person name="Workman R."/>
            <person name="Fan Y."/>
            <person name="Pertea G."/>
            <person name="Grossman N."/>
            <person name="Wear M.P."/>
            <person name="Jia B."/>
            <person name="Miller H."/>
            <person name="Casadevall A."/>
            <person name="Timp W."/>
            <person name="Zhang S.X."/>
            <person name="Salzberg S.L."/>
        </authorList>
    </citation>
    <scope>NUCLEOTIDE SEQUENCE [LARGE SCALE GENOMIC DNA]</scope>
    <source>
        <strain evidence="2 3">JHH-5317</strain>
    </source>
</reference>
<keyword evidence="3" id="KW-1185">Reference proteome</keyword>
<protein>
    <recommendedName>
        <fullName evidence="1">F-box domain-containing protein</fullName>
    </recommendedName>
</protein>
<dbReference type="InParanoid" id="A0A2N3NLM6"/>
<dbReference type="PROSITE" id="PS50181">
    <property type="entry name" value="FBOX"/>
    <property type="match status" value="1"/>
</dbReference>
<dbReference type="OrthoDB" id="2687876at2759"/>
<dbReference type="InterPro" id="IPR001810">
    <property type="entry name" value="F-box_dom"/>
</dbReference>
<dbReference type="STRING" id="41688.A0A2N3NLM6"/>
<dbReference type="EMBL" id="NLAX01000001">
    <property type="protein sequence ID" value="PKS13319.1"/>
    <property type="molecule type" value="Genomic_DNA"/>
</dbReference>
<name>A0A2N3NLM6_9PEZI</name>
<evidence type="ECO:0000259" key="1">
    <source>
        <dbReference type="PROSITE" id="PS50181"/>
    </source>
</evidence>
<dbReference type="VEuPathDB" id="FungiDB:jhhlp_000090"/>
<evidence type="ECO:0000313" key="3">
    <source>
        <dbReference type="Proteomes" id="UP000233524"/>
    </source>
</evidence>
<gene>
    <name evidence="2" type="ORF">jhhlp_000090</name>
</gene>
<dbReference type="SUPFAM" id="SSF81383">
    <property type="entry name" value="F-box domain"/>
    <property type="match status" value="1"/>
</dbReference>